<feature type="domain" description="HTH tetR-type" evidence="5">
    <location>
        <begin position="5"/>
        <end position="65"/>
    </location>
</feature>
<dbReference type="PROSITE" id="PS50977">
    <property type="entry name" value="HTH_TETR_2"/>
    <property type="match status" value="1"/>
</dbReference>
<gene>
    <name evidence="6" type="ORF">KY46_06660</name>
</gene>
<evidence type="ECO:0000313" key="6">
    <source>
        <dbReference type="EMBL" id="KKD00805.1"/>
    </source>
</evidence>
<dbReference type="RefSeq" id="WP_046219886.1">
    <property type="nucleotide sequence ID" value="NZ_JWYV01000003.1"/>
</dbReference>
<evidence type="ECO:0000259" key="5">
    <source>
        <dbReference type="PROSITE" id="PS50977"/>
    </source>
</evidence>
<dbReference type="OrthoDB" id="5816932at2"/>
<comment type="caution">
    <text evidence="6">The sequence shown here is derived from an EMBL/GenBank/DDBJ whole genome shotgun (WGS) entry which is preliminary data.</text>
</comment>
<dbReference type="Pfam" id="PF00440">
    <property type="entry name" value="TetR_N"/>
    <property type="match status" value="1"/>
</dbReference>
<name>A0A0F5VH44_9GAMM</name>
<keyword evidence="2 4" id="KW-0238">DNA-binding</keyword>
<dbReference type="PANTHER" id="PTHR30055">
    <property type="entry name" value="HTH-TYPE TRANSCRIPTIONAL REGULATOR RUTR"/>
    <property type="match status" value="1"/>
</dbReference>
<dbReference type="PRINTS" id="PR00455">
    <property type="entry name" value="HTHTETR"/>
</dbReference>
<dbReference type="Proteomes" id="UP000033633">
    <property type="component" value="Unassembled WGS sequence"/>
</dbReference>
<evidence type="ECO:0000256" key="3">
    <source>
        <dbReference type="ARBA" id="ARBA00023163"/>
    </source>
</evidence>
<feature type="DNA-binding region" description="H-T-H motif" evidence="4">
    <location>
        <begin position="28"/>
        <end position="47"/>
    </location>
</feature>
<dbReference type="InterPro" id="IPR001647">
    <property type="entry name" value="HTH_TetR"/>
</dbReference>
<evidence type="ECO:0000256" key="4">
    <source>
        <dbReference type="PROSITE-ProRule" id="PRU00335"/>
    </source>
</evidence>
<dbReference type="InterPro" id="IPR050109">
    <property type="entry name" value="HTH-type_TetR-like_transc_reg"/>
</dbReference>
<accession>A0A0F5VH44</accession>
<dbReference type="STRING" id="265726.KY46_06660"/>
<dbReference type="GO" id="GO:0000976">
    <property type="term" value="F:transcription cis-regulatory region binding"/>
    <property type="evidence" value="ECO:0007669"/>
    <property type="project" value="TreeGrafter"/>
</dbReference>
<proteinExistence type="predicted"/>
<evidence type="ECO:0000313" key="7">
    <source>
        <dbReference type="Proteomes" id="UP000033633"/>
    </source>
</evidence>
<dbReference type="InterPro" id="IPR023772">
    <property type="entry name" value="DNA-bd_HTH_TetR-type_CS"/>
</dbReference>
<keyword evidence="1" id="KW-0805">Transcription regulation</keyword>
<dbReference type="AlphaFoldDB" id="A0A0F5VH44"/>
<organism evidence="6 7">
    <name type="scientific">Photobacterium halotolerans</name>
    <dbReference type="NCBI Taxonomy" id="265726"/>
    <lineage>
        <taxon>Bacteria</taxon>
        <taxon>Pseudomonadati</taxon>
        <taxon>Pseudomonadota</taxon>
        <taxon>Gammaproteobacteria</taxon>
        <taxon>Vibrionales</taxon>
        <taxon>Vibrionaceae</taxon>
        <taxon>Photobacterium</taxon>
    </lineage>
</organism>
<dbReference type="InterPro" id="IPR009057">
    <property type="entry name" value="Homeodomain-like_sf"/>
</dbReference>
<dbReference type="PROSITE" id="PS01081">
    <property type="entry name" value="HTH_TETR_1"/>
    <property type="match status" value="1"/>
</dbReference>
<dbReference type="Gene3D" id="1.10.357.10">
    <property type="entry name" value="Tetracycline Repressor, domain 2"/>
    <property type="match status" value="1"/>
</dbReference>
<dbReference type="PANTHER" id="PTHR30055:SF234">
    <property type="entry name" value="HTH-TYPE TRANSCRIPTIONAL REGULATOR BETI"/>
    <property type="match status" value="1"/>
</dbReference>
<protein>
    <recommendedName>
        <fullName evidence="5">HTH tetR-type domain-containing protein</fullName>
    </recommendedName>
</protein>
<reference evidence="6 7" key="1">
    <citation type="submission" date="2014-12" db="EMBL/GenBank/DDBJ databases">
        <title>Mercury Reductase activity and rhizosphere competence traits in the genome of root associated Photobacterium halotolerans MELD1.</title>
        <authorList>
            <person name="Mathew D.C."/>
            <person name="Huang C.-C."/>
        </authorList>
    </citation>
    <scope>NUCLEOTIDE SEQUENCE [LARGE SCALE GENOMIC DNA]</scope>
    <source>
        <strain evidence="6 7">MELD1</strain>
    </source>
</reference>
<dbReference type="GO" id="GO:0003700">
    <property type="term" value="F:DNA-binding transcription factor activity"/>
    <property type="evidence" value="ECO:0007669"/>
    <property type="project" value="TreeGrafter"/>
</dbReference>
<dbReference type="PATRIC" id="fig|265726.11.peg.3241"/>
<sequence length="174" mass="20268">MIKKEQTKRRIQEAAWQLFRENGYQDTTTRHIAERAEVAAGTVFSHFPTKLDLLKAGLSLQIDHVLAAANTDCPETGPKEKLMHFAGYLYAFYCLEADFSRELFRVLIWQQDEFEQQLEAFRQRLFSHEPSYDQQYAAVMMDCYFMTLITGLNAEKPDAAFMLNQLEKKLDVLQ</sequence>
<keyword evidence="3" id="KW-0804">Transcription</keyword>
<evidence type="ECO:0000256" key="2">
    <source>
        <dbReference type="ARBA" id="ARBA00023125"/>
    </source>
</evidence>
<dbReference type="SUPFAM" id="SSF46689">
    <property type="entry name" value="Homeodomain-like"/>
    <property type="match status" value="1"/>
</dbReference>
<dbReference type="EMBL" id="JWYV01000003">
    <property type="protein sequence ID" value="KKD00805.1"/>
    <property type="molecule type" value="Genomic_DNA"/>
</dbReference>
<keyword evidence="7" id="KW-1185">Reference proteome</keyword>
<evidence type="ECO:0000256" key="1">
    <source>
        <dbReference type="ARBA" id="ARBA00023015"/>
    </source>
</evidence>